<keyword evidence="1" id="KW-0812">Transmembrane</keyword>
<gene>
    <name evidence="2" type="ORF">BST33_12050</name>
</gene>
<keyword evidence="1" id="KW-1133">Transmembrane helix</keyword>
<evidence type="ECO:0000313" key="2">
    <source>
        <dbReference type="EMBL" id="ORB00402.1"/>
    </source>
</evidence>
<proteinExistence type="predicted"/>
<dbReference type="Proteomes" id="UP000192320">
    <property type="component" value="Unassembled WGS sequence"/>
</dbReference>
<evidence type="ECO:0000313" key="3">
    <source>
        <dbReference type="Proteomes" id="UP000192320"/>
    </source>
</evidence>
<name>A0AA91M4V5_9MYCO</name>
<organism evidence="2 3">
    <name type="scientific">Mycolicibacter minnesotensis</name>
    <dbReference type="NCBI Taxonomy" id="1118379"/>
    <lineage>
        <taxon>Bacteria</taxon>
        <taxon>Bacillati</taxon>
        <taxon>Actinomycetota</taxon>
        <taxon>Actinomycetes</taxon>
        <taxon>Mycobacteriales</taxon>
        <taxon>Mycobacteriaceae</taxon>
        <taxon>Mycolicibacter</taxon>
    </lineage>
</organism>
<feature type="transmembrane region" description="Helical" evidence="1">
    <location>
        <begin position="20"/>
        <end position="41"/>
    </location>
</feature>
<sequence>MTPPPWPTPSAAQPPRRTTAVFAALAALLSVAALIVAIISLTRSADASTPHYTASQQADAKKRLCDSYKLAAHAEHIETNTPNNVALGRLSATNGALILETAAADPALDPKYRDAARALALTYQTLVAVATGKDGGDPELEAMVTDANAKDRVMTELCGD</sequence>
<accession>A0AA91M4V5</accession>
<dbReference type="AlphaFoldDB" id="A0AA91M4V5"/>
<keyword evidence="1" id="KW-0472">Membrane</keyword>
<comment type="caution">
    <text evidence="2">The sequence shown here is derived from an EMBL/GenBank/DDBJ whole genome shotgun (WGS) entry which is preliminary data.</text>
</comment>
<evidence type="ECO:0000256" key="1">
    <source>
        <dbReference type="SAM" id="Phobius"/>
    </source>
</evidence>
<protein>
    <submittedName>
        <fullName evidence="2">Uncharacterized protein</fullName>
    </submittedName>
</protein>
<reference evidence="2 3" key="1">
    <citation type="submission" date="2017-02" db="EMBL/GenBank/DDBJ databases">
        <title>The new phylogeny of genus Mycobacterium.</title>
        <authorList>
            <person name="Tortoli E."/>
            <person name="Trovato A."/>
            <person name="Cirillo D.M."/>
        </authorList>
    </citation>
    <scope>NUCLEOTIDE SEQUENCE [LARGE SCALE GENOMIC DNA]</scope>
    <source>
        <strain evidence="2 3">DSM 45633</strain>
    </source>
</reference>
<dbReference type="EMBL" id="MVHZ01000011">
    <property type="protein sequence ID" value="ORB00402.1"/>
    <property type="molecule type" value="Genomic_DNA"/>
</dbReference>
<dbReference type="RefSeq" id="WP_179959904.1">
    <property type="nucleotide sequence ID" value="NZ_AP022589.1"/>
</dbReference>
<keyword evidence="3" id="KW-1185">Reference proteome</keyword>